<protein>
    <submittedName>
        <fullName evidence="5">Extracellular solute-binding protein</fullName>
    </submittedName>
</protein>
<organism evidence="5 6">
    <name type="scientific">Succinivibrio faecicola</name>
    <dbReference type="NCBI Taxonomy" id="2820300"/>
    <lineage>
        <taxon>Bacteria</taxon>
        <taxon>Pseudomonadati</taxon>
        <taxon>Pseudomonadota</taxon>
        <taxon>Gammaproteobacteria</taxon>
        <taxon>Aeromonadales</taxon>
        <taxon>Succinivibrionaceae</taxon>
        <taxon>Succinivibrio</taxon>
    </lineage>
</organism>
<dbReference type="Gene3D" id="3.40.190.10">
    <property type="entry name" value="Periplasmic binding protein-like II"/>
    <property type="match status" value="2"/>
</dbReference>
<reference evidence="5 6" key="1">
    <citation type="submission" date="2021-03" db="EMBL/GenBank/DDBJ databases">
        <title>Succinivibrio sp. nov. isolated from feces of cow.</title>
        <authorList>
            <person name="Choi J.-Y."/>
        </authorList>
    </citation>
    <scope>NUCLEOTIDE SEQUENCE [LARGE SCALE GENOMIC DNA]</scope>
    <source>
        <strain evidence="5 6">AGMB01872</strain>
    </source>
</reference>
<dbReference type="InterPro" id="IPR006059">
    <property type="entry name" value="SBP"/>
</dbReference>
<dbReference type="EMBL" id="JAGFNY010000008">
    <property type="protein sequence ID" value="MBW7570012.1"/>
    <property type="molecule type" value="Genomic_DNA"/>
</dbReference>
<name>A0ABS7DFE0_9GAMM</name>
<evidence type="ECO:0000313" key="6">
    <source>
        <dbReference type="Proteomes" id="UP000731465"/>
    </source>
</evidence>
<dbReference type="RefSeq" id="WP_219937230.1">
    <property type="nucleotide sequence ID" value="NZ_JAGFNY010000008.1"/>
</dbReference>
<comment type="caution">
    <text evidence="5">The sequence shown here is derived from an EMBL/GenBank/DDBJ whole genome shotgun (WGS) entry which is preliminary data.</text>
</comment>
<sequence>MKNIIKLFSTFLLANFITNSQAVEITVWEDTYVSSSIKQAAEDFYKLTGTKVKFETGNYIYALEKLRLDGPAGVGPDIILLPNDQIGLAVKEGMIVPVEFEDDEEIKYLPLAKEAALYKDVYYFVPRTLETLAIFYNKDFIDQPFKKIDDWIKYDLDMQKKNKYGFVAKFDDLYFLHCAIEPYGGYIFLQDENGKYDVSKLGLNNQETVSAVYSIKRFYDLNLIPTATMGPGAVNNILDLFVKNKVTAIIAGSWNIPILLKRKVHFGIAQLPILENGIHMSSFIGVRGYAISQWSEHYDEALKFAKFLNKDKYLLQRYKETKELPTTLSTLKNKEINKDFYAKPFLEQIRFGYLMPDSPEISFVWPIYATKLFHIFSGRDTVEFGLSTAEKEYKSKLRRLPRKKF</sequence>
<dbReference type="Pfam" id="PF13416">
    <property type="entry name" value="SBP_bac_8"/>
    <property type="match status" value="1"/>
</dbReference>
<evidence type="ECO:0000256" key="3">
    <source>
        <dbReference type="ARBA" id="ARBA00022729"/>
    </source>
</evidence>
<feature type="chain" id="PRO_5046111736" evidence="4">
    <location>
        <begin position="23"/>
        <end position="405"/>
    </location>
</feature>
<gene>
    <name evidence="5" type="ORF">J5V48_03785</name>
</gene>
<accession>A0ABS7DFE0</accession>
<keyword evidence="6" id="KW-1185">Reference proteome</keyword>
<comment type="similarity">
    <text evidence="1">Belongs to the bacterial solute-binding protein 1 family.</text>
</comment>
<keyword evidence="3 4" id="KW-0732">Signal</keyword>
<dbReference type="PANTHER" id="PTHR30061">
    <property type="entry name" value="MALTOSE-BINDING PERIPLASMIC PROTEIN"/>
    <property type="match status" value="1"/>
</dbReference>
<dbReference type="Proteomes" id="UP000731465">
    <property type="component" value="Unassembled WGS sequence"/>
</dbReference>
<dbReference type="PANTHER" id="PTHR30061:SF50">
    <property type="entry name" value="MALTOSE_MALTODEXTRIN-BINDING PERIPLASMIC PROTEIN"/>
    <property type="match status" value="1"/>
</dbReference>
<dbReference type="SUPFAM" id="SSF53850">
    <property type="entry name" value="Periplasmic binding protein-like II"/>
    <property type="match status" value="1"/>
</dbReference>
<keyword evidence="2" id="KW-0813">Transport</keyword>
<evidence type="ECO:0000256" key="2">
    <source>
        <dbReference type="ARBA" id="ARBA00022448"/>
    </source>
</evidence>
<proteinExistence type="inferred from homology"/>
<evidence type="ECO:0000256" key="4">
    <source>
        <dbReference type="SAM" id="SignalP"/>
    </source>
</evidence>
<evidence type="ECO:0000313" key="5">
    <source>
        <dbReference type="EMBL" id="MBW7570012.1"/>
    </source>
</evidence>
<evidence type="ECO:0000256" key="1">
    <source>
        <dbReference type="ARBA" id="ARBA00008520"/>
    </source>
</evidence>
<feature type="signal peptide" evidence="4">
    <location>
        <begin position="1"/>
        <end position="22"/>
    </location>
</feature>